<dbReference type="PRINTS" id="PR00364">
    <property type="entry name" value="DISEASERSIST"/>
</dbReference>
<dbReference type="Pfam" id="PF20160">
    <property type="entry name" value="C-JID"/>
    <property type="match status" value="3"/>
</dbReference>
<dbReference type="Pfam" id="PF07725">
    <property type="entry name" value="LRR_3"/>
    <property type="match status" value="1"/>
</dbReference>
<dbReference type="InterPro" id="IPR032675">
    <property type="entry name" value="LRR_dom_sf"/>
</dbReference>
<evidence type="ECO:0000256" key="1">
    <source>
        <dbReference type="ARBA" id="ARBA00011982"/>
    </source>
</evidence>
<comment type="catalytic activity">
    <reaction evidence="5">
        <text>NAD(+) + H2O = ADP-D-ribose + nicotinamide + H(+)</text>
        <dbReference type="Rhea" id="RHEA:16301"/>
        <dbReference type="ChEBI" id="CHEBI:15377"/>
        <dbReference type="ChEBI" id="CHEBI:15378"/>
        <dbReference type="ChEBI" id="CHEBI:17154"/>
        <dbReference type="ChEBI" id="CHEBI:57540"/>
        <dbReference type="ChEBI" id="CHEBI:57967"/>
        <dbReference type="EC" id="3.2.2.6"/>
    </reaction>
    <physiologicalReaction direction="left-to-right" evidence="5">
        <dbReference type="Rhea" id="RHEA:16302"/>
    </physiologicalReaction>
</comment>
<feature type="domain" description="C-JID" evidence="8">
    <location>
        <begin position="1185"/>
        <end position="1320"/>
    </location>
</feature>
<evidence type="ECO:0000256" key="4">
    <source>
        <dbReference type="ARBA" id="ARBA00023027"/>
    </source>
</evidence>
<dbReference type="EC" id="3.2.2.6" evidence="1"/>
<evidence type="ECO:0000313" key="11">
    <source>
        <dbReference type="Proteomes" id="UP000315295"/>
    </source>
</evidence>
<sequence>MLQLFGRYETQPIGQIVERIFGELNNTNYMLSNDLKDFVGTDQVDKIESNMRSSIGSEEVRIIGICGMPGVGKSTIAKALSQRIRNQFEAFSFISKGTDAVKGIFLSSPKQEKVHLKKDTFLNMDDLKLLKIHNVIFSGCLESLSDELRLLEWHEYPLKLLPSSFEPENLVELHLPQSKIEKLWEELEKPLEKLVILNLTDCEKLIETPDFGKVPNLEQLILKGCTSLSEVPDIINLRSLMTFILSGCSRLEKLPEIGEDMKQLRELHSDGTAIEVLPTSIKHLTGLTVLNLKDCKNLLSLPDIICTSLTSLQTLTISGCANLKELPENLGCLKCLQELDASGTAIKQLPASIKDLTRLSKLYLRYCKNLCSLPATICTSLTLLQILNLSGCSNLDKLPENLGSLECLQELHAGGTAISEVPESISQLSQLGELVLDDCSKLQSWPRLPFSIRWDAINRSTMLEYSYRSNKIPAWLSRQSTESTVTIPLPRDVDGTRKWIGLALCFVCVAAQKHDNLEDEPEFDEKSQSNLTRYFRIDLYTTEDPHERPQVLNYGDLDFTGPFIHWLYIPRTGLEECSNKRFIRALITPDSPEVKVKECGASQINSEDVTTFVSKMIKHNKNFYNGHQPEEEDENEDGMRSVPSTSGVQIQQEIQKEETTSSTPIVGQLRRNVVSLLEKLFEGLRRGLPNIHDYGFIFSRREKLQWFSEQSTTSACTVNLTLPPYLHNDEKWAGLSLYVVCSLPQGVRFGRIYYECHLYTPNEAVGVEALLHRLMLWSPLDNNVGSHRLLIVHIPRVRFPERLNQCRFIQALFGCRTPGVKVEMCGMRLVYDQDLKGLIQTITHCTTTMGRPVYYGTGDFTDTKKYNGTSLGFTSLLMNFLEAAKSTEHSSVSEVCPRFMPFDFRRETYSAEESQHERKRTSACQDEARGSWDFLRREIAHSLGIDYEFLEQEIARSYGHVYNISLDQSRLLDFDRDLIYNSCFPPNEIINWVAGKSRDHSVKVSLPPNLCEDTNWRGLALCAYFSVLDHSTTDHENLDLDISHNLTCLLETDKGSLDSPHSYCTPKQEFKWLNRMGGFIWLSYIPRCWFSNQLNEGGHLEASIVSDCGSLGVHRCGLRLVYLKDEEGLKETIMHCMTSLSDTNEGEEKQHQDCEEKSEQPSDKKWIFDCYSIYNSCFPSSISLEWFGDQSNGSLVRNPLPPNLYSDSNWKGLALCAYFSVGENPTAELDNLNRDIPHHLICHLESERDKGNSLHHYCTSKEEFMWLHLGGFVWVSYIPRVWFSDQLNECSSLEASVVSDHEAFSVHKCGLRVLYQHDEEEFTQAILQYMMSLCDKKGENKQTPS</sequence>
<gene>
    <name evidence="10" type="ORF">C1H46_003510</name>
</gene>
<dbReference type="SUPFAM" id="SSF52058">
    <property type="entry name" value="L domain-like"/>
    <property type="match status" value="1"/>
</dbReference>
<organism evidence="10 11">
    <name type="scientific">Malus baccata</name>
    <name type="common">Siberian crab apple</name>
    <name type="synonym">Pyrus baccata</name>
    <dbReference type="NCBI Taxonomy" id="106549"/>
    <lineage>
        <taxon>Eukaryota</taxon>
        <taxon>Viridiplantae</taxon>
        <taxon>Streptophyta</taxon>
        <taxon>Embryophyta</taxon>
        <taxon>Tracheophyta</taxon>
        <taxon>Spermatophyta</taxon>
        <taxon>Magnoliopsida</taxon>
        <taxon>eudicotyledons</taxon>
        <taxon>Gunneridae</taxon>
        <taxon>Pentapetalae</taxon>
        <taxon>rosids</taxon>
        <taxon>fabids</taxon>
        <taxon>Rosales</taxon>
        <taxon>Rosaceae</taxon>
        <taxon>Amygdaloideae</taxon>
        <taxon>Maleae</taxon>
        <taxon>Malus</taxon>
    </lineage>
</organism>
<dbReference type="Gene3D" id="3.80.10.10">
    <property type="entry name" value="Ribonuclease Inhibitor"/>
    <property type="match status" value="2"/>
</dbReference>
<dbReference type="PANTHER" id="PTHR11017">
    <property type="entry name" value="LEUCINE-RICH REPEAT-CONTAINING PROTEIN"/>
    <property type="match status" value="1"/>
</dbReference>
<dbReference type="GO" id="GO:0006952">
    <property type="term" value="P:defense response"/>
    <property type="evidence" value="ECO:0007669"/>
    <property type="project" value="InterPro"/>
</dbReference>
<dbReference type="Proteomes" id="UP000315295">
    <property type="component" value="Unassembled WGS sequence"/>
</dbReference>
<dbReference type="InterPro" id="IPR045344">
    <property type="entry name" value="C-JID"/>
</dbReference>
<dbReference type="InterPro" id="IPR002182">
    <property type="entry name" value="NB-ARC"/>
</dbReference>
<accession>A0A540NIR3</accession>
<evidence type="ECO:0000313" key="10">
    <source>
        <dbReference type="EMBL" id="TQE10937.1"/>
    </source>
</evidence>
<keyword evidence="3" id="KW-0677">Repeat</keyword>
<feature type="domain" description="NB-ARC" evidence="7">
    <location>
        <begin position="44"/>
        <end position="102"/>
    </location>
</feature>
<evidence type="ECO:0000259" key="7">
    <source>
        <dbReference type="Pfam" id="PF00931"/>
    </source>
</evidence>
<proteinExistence type="predicted"/>
<dbReference type="InterPro" id="IPR011713">
    <property type="entry name" value="Leu-rich_rpt_3"/>
</dbReference>
<name>A0A540NIR3_MALBA</name>
<evidence type="ECO:0000256" key="3">
    <source>
        <dbReference type="ARBA" id="ARBA00022737"/>
    </source>
</evidence>
<evidence type="ECO:0000256" key="2">
    <source>
        <dbReference type="ARBA" id="ARBA00022614"/>
    </source>
</evidence>
<dbReference type="PANTHER" id="PTHR11017:SF574">
    <property type="entry name" value="ADP-RIBOSYL CYCLASE_CYCLIC ADP-RIBOSE HYDROLASE"/>
    <property type="match status" value="1"/>
</dbReference>
<keyword evidence="4" id="KW-0520">NAD</keyword>
<feature type="domain" description="C-JID" evidence="8">
    <location>
        <begin position="985"/>
        <end position="1126"/>
    </location>
</feature>
<reference evidence="10 11" key="1">
    <citation type="journal article" date="2019" name="G3 (Bethesda)">
        <title>Sequencing of a Wild Apple (Malus baccata) Genome Unravels the Differences Between Cultivated and Wild Apple Species Regarding Disease Resistance and Cold Tolerance.</title>
        <authorList>
            <person name="Chen X."/>
        </authorList>
    </citation>
    <scope>NUCLEOTIDE SEQUENCE [LARGE SCALE GENOMIC DNA]</scope>
    <source>
        <strain evidence="11">cv. Shandingzi</strain>
        <tissue evidence="10">Leaves</tissue>
    </source>
</reference>
<dbReference type="InterPro" id="IPR044974">
    <property type="entry name" value="Disease_R_plants"/>
</dbReference>
<keyword evidence="2" id="KW-0433">Leucine-rich repeat</keyword>
<dbReference type="SUPFAM" id="SSF52540">
    <property type="entry name" value="P-loop containing nucleoside triphosphate hydrolases"/>
    <property type="match status" value="1"/>
</dbReference>
<dbReference type="Pfam" id="PF00931">
    <property type="entry name" value="NB-ARC"/>
    <property type="match status" value="1"/>
</dbReference>
<dbReference type="InterPro" id="IPR055414">
    <property type="entry name" value="LRR_R13L4/SHOC2-like"/>
</dbReference>
<protein>
    <recommendedName>
        <fullName evidence="1">ADP-ribosyl cyclase/cyclic ADP-ribose hydrolase</fullName>
        <ecNumber evidence="1">3.2.2.6</ecNumber>
    </recommendedName>
</protein>
<dbReference type="InterPro" id="IPR027417">
    <property type="entry name" value="P-loop_NTPase"/>
</dbReference>
<evidence type="ECO:0000259" key="8">
    <source>
        <dbReference type="Pfam" id="PF20160"/>
    </source>
</evidence>
<feature type="domain" description="C-JID" evidence="8">
    <location>
        <begin position="469"/>
        <end position="608"/>
    </location>
</feature>
<dbReference type="Pfam" id="PF23598">
    <property type="entry name" value="LRR_14"/>
    <property type="match status" value="1"/>
</dbReference>
<comment type="caution">
    <text evidence="10">The sequence shown here is derived from an EMBL/GenBank/DDBJ whole genome shotgun (WGS) entry which is preliminary data.</text>
</comment>
<dbReference type="EMBL" id="VIEB01000035">
    <property type="protein sequence ID" value="TQE10937.1"/>
    <property type="molecule type" value="Genomic_DNA"/>
</dbReference>
<evidence type="ECO:0000256" key="5">
    <source>
        <dbReference type="ARBA" id="ARBA00047304"/>
    </source>
</evidence>
<evidence type="ECO:0000259" key="9">
    <source>
        <dbReference type="Pfam" id="PF23598"/>
    </source>
</evidence>
<evidence type="ECO:0000256" key="6">
    <source>
        <dbReference type="SAM" id="MobiDB-lite"/>
    </source>
</evidence>
<feature type="domain" description="Disease resistance R13L4/SHOC-2-like LRR" evidence="9">
    <location>
        <begin position="287"/>
        <end position="389"/>
    </location>
</feature>
<feature type="region of interest" description="Disordered" evidence="6">
    <location>
        <begin position="624"/>
        <end position="662"/>
    </location>
</feature>
<dbReference type="Gene3D" id="3.40.50.300">
    <property type="entry name" value="P-loop containing nucleotide triphosphate hydrolases"/>
    <property type="match status" value="1"/>
</dbReference>
<keyword evidence="11" id="KW-1185">Reference proteome</keyword>